<evidence type="ECO:0000313" key="1">
    <source>
        <dbReference type="EMBL" id="KKM16680.1"/>
    </source>
</evidence>
<proteinExistence type="predicted"/>
<organism evidence="1">
    <name type="scientific">marine sediment metagenome</name>
    <dbReference type="NCBI Taxonomy" id="412755"/>
    <lineage>
        <taxon>unclassified sequences</taxon>
        <taxon>metagenomes</taxon>
        <taxon>ecological metagenomes</taxon>
    </lineage>
</organism>
<gene>
    <name evidence="1" type="ORF">LCGC14_1683430</name>
</gene>
<dbReference type="EMBL" id="LAZR01014622">
    <property type="protein sequence ID" value="KKM16680.1"/>
    <property type="molecule type" value="Genomic_DNA"/>
</dbReference>
<accession>A0A0F9KMY3</accession>
<reference evidence="1" key="1">
    <citation type="journal article" date="2015" name="Nature">
        <title>Complex archaea that bridge the gap between prokaryotes and eukaryotes.</title>
        <authorList>
            <person name="Spang A."/>
            <person name="Saw J.H."/>
            <person name="Jorgensen S.L."/>
            <person name="Zaremba-Niedzwiedzka K."/>
            <person name="Martijn J."/>
            <person name="Lind A.E."/>
            <person name="van Eijk R."/>
            <person name="Schleper C."/>
            <person name="Guy L."/>
            <person name="Ettema T.J."/>
        </authorList>
    </citation>
    <scope>NUCLEOTIDE SEQUENCE</scope>
</reference>
<comment type="caution">
    <text evidence="1">The sequence shown here is derived from an EMBL/GenBank/DDBJ whole genome shotgun (WGS) entry which is preliminary data.</text>
</comment>
<sequence>MTKRSIPTKKTIAHFRQHKDWYTINRDYQREEGVWTIKENQYLIDSIIYSFPLPQFFVRDLGNNKLEIVDGQVASITFLVATYGDMLEEERDKVMSDLELYCGRDTEGMIWIVEKLRELSA</sequence>
<dbReference type="AlphaFoldDB" id="A0A0F9KMY3"/>
<name>A0A0F9KMY3_9ZZZZ</name>
<protein>
    <submittedName>
        <fullName evidence="1">Uncharacterized protein</fullName>
    </submittedName>
</protein>